<name>A0A512DDM4_9CELL</name>
<dbReference type="Proteomes" id="UP000321181">
    <property type="component" value="Unassembled WGS sequence"/>
</dbReference>
<keyword evidence="2" id="KW-0547">Nucleotide-binding</keyword>
<evidence type="ECO:0000259" key="4">
    <source>
        <dbReference type="Pfam" id="PF00582"/>
    </source>
</evidence>
<dbReference type="PANTHER" id="PTHR46268">
    <property type="entry name" value="STRESS RESPONSE PROTEIN NHAX"/>
    <property type="match status" value="1"/>
</dbReference>
<proteinExistence type="inferred from homology"/>
<reference evidence="5 6" key="1">
    <citation type="submission" date="2019-07" db="EMBL/GenBank/DDBJ databases">
        <title>Whole genome shotgun sequence of Cellulomonas aerilata NBRC 106308.</title>
        <authorList>
            <person name="Hosoyama A."/>
            <person name="Uohara A."/>
            <person name="Ohji S."/>
            <person name="Ichikawa N."/>
        </authorList>
    </citation>
    <scope>NUCLEOTIDE SEQUENCE [LARGE SCALE GENOMIC DNA]</scope>
    <source>
        <strain evidence="5 6">NBRC 106308</strain>
    </source>
</reference>
<dbReference type="EMBL" id="BJYY01000014">
    <property type="protein sequence ID" value="GEO34537.1"/>
    <property type="molecule type" value="Genomic_DNA"/>
</dbReference>
<dbReference type="Gene3D" id="3.40.50.620">
    <property type="entry name" value="HUPs"/>
    <property type="match status" value="2"/>
</dbReference>
<keyword evidence="6" id="KW-1185">Reference proteome</keyword>
<dbReference type="GO" id="GO:0005524">
    <property type="term" value="F:ATP binding"/>
    <property type="evidence" value="ECO:0007669"/>
    <property type="project" value="UniProtKB-KW"/>
</dbReference>
<dbReference type="RefSeq" id="WP_146904318.1">
    <property type="nucleotide sequence ID" value="NZ_BAAARM010000004.1"/>
</dbReference>
<sequence>MTHDDVVLVGVDGSATSLHALDWAAAEARAHGLRLKLVCSYALPAFTAASLDGGYAALDDTAIQAGAKAVLAEAQERVEHRGVPSTASVVTGDAAAVLVEMSRTARMAVVGTRGRGGFADRLLGTVSSALPAHAYCPTVVVPARPGGVDPLDTAPVEPVRRIVVGVDGSPASDVALRHAIREAKAWGAELTAVAGVPVGSGSGLLAWLPAAVDHEAVLRDIAEGLDVVIDRAVADDPGLEVKRHVLDGTGAELLTEFSTATDLIVVGSRGRGGFAGLLLGSTSQAVLHHSACPVMVVTRRCEEGGARPTGRVRDMGDLYP</sequence>
<keyword evidence="3" id="KW-0067">ATP-binding</keyword>
<feature type="domain" description="UspA" evidence="4">
    <location>
        <begin position="159"/>
        <end position="297"/>
    </location>
</feature>
<dbReference type="AlphaFoldDB" id="A0A512DDM4"/>
<dbReference type="OrthoDB" id="267918at2"/>
<dbReference type="Pfam" id="PF00582">
    <property type="entry name" value="Usp"/>
    <property type="match status" value="2"/>
</dbReference>
<evidence type="ECO:0000313" key="6">
    <source>
        <dbReference type="Proteomes" id="UP000321181"/>
    </source>
</evidence>
<dbReference type="SUPFAM" id="SSF52402">
    <property type="entry name" value="Adenine nucleotide alpha hydrolases-like"/>
    <property type="match status" value="2"/>
</dbReference>
<dbReference type="PANTHER" id="PTHR46268:SF27">
    <property type="entry name" value="UNIVERSAL STRESS PROTEIN RV2623"/>
    <property type="match status" value="1"/>
</dbReference>
<evidence type="ECO:0000256" key="3">
    <source>
        <dbReference type="ARBA" id="ARBA00022840"/>
    </source>
</evidence>
<evidence type="ECO:0000256" key="2">
    <source>
        <dbReference type="ARBA" id="ARBA00022741"/>
    </source>
</evidence>
<accession>A0A512DDM4</accession>
<dbReference type="CDD" id="cd00293">
    <property type="entry name" value="USP-like"/>
    <property type="match status" value="1"/>
</dbReference>
<protein>
    <submittedName>
        <fullName evidence="5">Universal stress protein</fullName>
    </submittedName>
</protein>
<comment type="similarity">
    <text evidence="1">Belongs to the universal stress protein A family.</text>
</comment>
<comment type="caution">
    <text evidence="5">The sequence shown here is derived from an EMBL/GenBank/DDBJ whole genome shotgun (WGS) entry which is preliminary data.</text>
</comment>
<gene>
    <name evidence="5" type="ORF">CAE01nite_22620</name>
</gene>
<dbReference type="InterPro" id="IPR006016">
    <property type="entry name" value="UspA"/>
</dbReference>
<evidence type="ECO:0000313" key="5">
    <source>
        <dbReference type="EMBL" id="GEO34537.1"/>
    </source>
</evidence>
<dbReference type="PRINTS" id="PR01438">
    <property type="entry name" value="UNVRSLSTRESS"/>
</dbReference>
<feature type="domain" description="UspA" evidence="4">
    <location>
        <begin position="7"/>
        <end position="142"/>
    </location>
</feature>
<organism evidence="5 6">
    <name type="scientific">Cellulomonas aerilata</name>
    <dbReference type="NCBI Taxonomy" id="515326"/>
    <lineage>
        <taxon>Bacteria</taxon>
        <taxon>Bacillati</taxon>
        <taxon>Actinomycetota</taxon>
        <taxon>Actinomycetes</taxon>
        <taxon>Micrococcales</taxon>
        <taxon>Cellulomonadaceae</taxon>
        <taxon>Cellulomonas</taxon>
    </lineage>
</organism>
<evidence type="ECO:0000256" key="1">
    <source>
        <dbReference type="ARBA" id="ARBA00008791"/>
    </source>
</evidence>
<dbReference type="InterPro" id="IPR006015">
    <property type="entry name" value="Universal_stress_UspA"/>
</dbReference>
<dbReference type="InterPro" id="IPR014729">
    <property type="entry name" value="Rossmann-like_a/b/a_fold"/>
</dbReference>